<keyword evidence="2" id="KW-1185">Reference proteome</keyword>
<reference evidence="1" key="1">
    <citation type="submission" date="2024-09" db="EMBL/GenBank/DDBJ databases">
        <title>Black Yeasts Isolated from many extreme environments.</title>
        <authorList>
            <person name="Coleine C."/>
            <person name="Stajich J.E."/>
            <person name="Selbmann L."/>
        </authorList>
    </citation>
    <scope>NUCLEOTIDE SEQUENCE</scope>
    <source>
        <strain evidence="1">CCFEE 5737</strain>
    </source>
</reference>
<dbReference type="EMBL" id="JAWDJW010006351">
    <property type="protein sequence ID" value="KAK3065181.1"/>
    <property type="molecule type" value="Genomic_DNA"/>
</dbReference>
<gene>
    <name evidence="1" type="ORF">LTS18_007067</name>
</gene>
<name>A0ACC3DCE0_9PEZI</name>
<protein>
    <submittedName>
        <fullName evidence="1">Uncharacterized protein</fullName>
    </submittedName>
</protein>
<comment type="caution">
    <text evidence="1">The sequence shown here is derived from an EMBL/GenBank/DDBJ whole genome shotgun (WGS) entry which is preliminary data.</text>
</comment>
<evidence type="ECO:0000313" key="2">
    <source>
        <dbReference type="Proteomes" id="UP001186974"/>
    </source>
</evidence>
<evidence type="ECO:0000313" key="1">
    <source>
        <dbReference type="EMBL" id="KAK3065181.1"/>
    </source>
</evidence>
<dbReference type="Proteomes" id="UP001186974">
    <property type="component" value="Unassembled WGS sequence"/>
</dbReference>
<organism evidence="1 2">
    <name type="scientific">Coniosporium uncinatum</name>
    <dbReference type="NCBI Taxonomy" id="93489"/>
    <lineage>
        <taxon>Eukaryota</taxon>
        <taxon>Fungi</taxon>
        <taxon>Dikarya</taxon>
        <taxon>Ascomycota</taxon>
        <taxon>Pezizomycotina</taxon>
        <taxon>Dothideomycetes</taxon>
        <taxon>Dothideomycetes incertae sedis</taxon>
        <taxon>Coniosporium</taxon>
    </lineage>
</organism>
<accession>A0ACC3DCE0</accession>
<proteinExistence type="predicted"/>
<sequence>MSRKPANVLPSPGDSFNSVVSSSRKSGKSAASMHDTDYRDSLRYRNIYIERQNPPMELMRQAKRIISRPRASPEMDDRTAQELRDTARKLQNEGEEEIVQQLAPHIIPAMNKVPDQRLVRNADQQWLNSVPVSLDPSILINPLPLPKPKPDLAFGYSEAAFNHNQLGTIDLLVDDQFGRSYTVPDQKLRFPFLDVEFKSQAKSGTHYIATNQVAGAGAIALNGNLELIRRSFGAESFDFDEPQFFSVTMDHELARINVHWLSNPTEGEQYSFHVEGLSKHLLDDANSLRALRRAIKNILDYGSDARLRKLCDALDAYRQRVISEREAVTTERDQRNMVQTEPQPERRRRSRRAQLPSYKQQENQSRDDLQVEERGNAEEYQGDGPQENLQAERRSRRKQTTARRGRSRANVPTKAMRSKRDASAI</sequence>